<comment type="subcellular location">
    <subcellularLocation>
        <location evidence="1">Cell membrane</location>
        <topology evidence="1">Multi-pass membrane protein</topology>
    </subcellularLocation>
</comment>
<keyword evidence="3 6" id="KW-0812">Transmembrane</keyword>
<evidence type="ECO:0000313" key="9">
    <source>
        <dbReference type="Proteomes" id="UP001155587"/>
    </source>
</evidence>
<feature type="transmembrane region" description="Helical" evidence="6">
    <location>
        <begin position="108"/>
        <end position="126"/>
    </location>
</feature>
<keyword evidence="9" id="KW-1185">Reference proteome</keyword>
<evidence type="ECO:0000313" key="8">
    <source>
        <dbReference type="EMBL" id="MCW8344645.1"/>
    </source>
</evidence>
<dbReference type="InterPro" id="IPR051258">
    <property type="entry name" value="Diverse_Substrate_Transporter"/>
</dbReference>
<gene>
    <name evidence="8" type="ORF">MD535_01210</name>
</gene>
<feature type="transmembrane region" description="Helical" evidence="6">
    <location>
        <begin position="273"/>
        <end position="290"/>
    </location>
</feature>
<feature type="transmembrane region" description="Helical" evidence="6">
    <location>
        <begin position="203"/>
        <end position="222"/>
    </location>
</feature>
<dbReference type="PANTHER" id="PTHR42920">
    <property type="entry name" value="OS03G0707200 PROTEIN-RELATED"/>
    <property type="match status" value="1"/>
</dbReference>
<dbReference type="GO" id="GO:0005886">
    <property type="term" value="C:plasma membrane"/>
    <property type="evidence" value="ECO:0007669"/>
    <property type="project" value="UniProtKB-SubCell"/>
</dbReference>
<dbReference type="InterPro" id="IPR037185">
    <property type="entry name" value="EmrE-like"/>
</dbReference>
<dbReference type="PANTHER" id="PTHR42920:SF5">
    <property type="entry name" value="EAMA DOMAIN-CONTAINING PROTEIN"/>
    <property type="match status" value="1"/>
</dbReference>
<sequence length="324" mass="35889">MQISRHYAYGLPSSIAILGLLFVSVMWGTSYGVSKKLLTLMPLEQLLFARFAISSLVLGSILVRKNVVADFFVSPRRYLTVGMTTGFILTGIFITETWAVMLTQASEVAVLISLCVLFTPFIERLWLKTILPVSLYLYCLLGVIGIVLASNTNWHAIVLNDIDLNDIVLNDSVILILTAAILRSIMVVACRKALSDSALSLELVTFIQLTVVTMSMLGLIIYNYNATQTMQMLSLFGLEETLYLLYLALACTLLAFFLQNYSVRFLSASHASLLMATEPLFGLLFSVFFLSEVLTLLQWGGSILIVSTTMAACYQFSKQKSSQN</sequence>
<feature type="transmembrane region" description="Helical" evidence="6">
    <location>
        <begin position="242"/>
        <end position="261"/>
    </location>
</feature>
<keyword evidence="2" id="KW-1003">Cell membrane</keyword>
<evidence type="ECO:0000256" key="2">
    <source>
        <dbReference type="ARBA" id="ARBA00022475"/>
    </source>
</evidence>
<evidence type="ECO:0000256" key="3">
    <source>
        <dbReference type="ARBA" id="ARBA00022692"/>
    </source>
</evidence>
<evidence type="ECO:0000256" key="5">
    <source>
        <dbReference type="ARBA" id="ARBA00023136"/>
    </source>
</evidence>
<feature type="domain" description="EamA" evidence="7">
    <location>
        <begin position="15"/>
        <end position="150"/>
    </location>
</feature>
<accession>A0A9X3HUM9</accession>
<dbReference type="EMBL" id="JAKRRY010000001">
    <property type="protein sequence ID" value="MCW8344645.1"/>
    <property type="molecule type" value="Genomic_DNA"/>
</dbReference>
<dbReference type="SUPFAM" id="SSF103481">
    <property type="entry name" value="Multidrug resistance efflux transporter EmrE"/>
    <property type="match status" value="2"/>
</dbReference>
<evidence type="ECO:0000259" key="7">
    <source>
        <dbReference type="Pfam" id="PF00892"/>
    </source>
</evidence>
<feature type="transmembrane region" description="Helical" evidence="6">
    <location>
        <begin position="7"/>
        <end position="27"/>
    </location>
</feature>
<dbReference type="Pfam" id="PF00892">
    <property type="entry name" value="EamA"/>
    <property type="match status" value="2"/>
</dbReference>
<evidence type="ECO:0000256" key="1">
    <source>
        <dbReference type="ARBA" id="ARBA00004651"/>
    </source>
</evidence>
<evidence type="ECO:0000256" key="6">
    <source>
        <dbReference type="SAM" id="Phobius"/>
    </source>
</evidence>
<feature type="transmembrane region" description="Helical" evidence="6">
    <location>
        <begin position="79"/>
        <end position="102"/>
    </location>
</feature>
<keyword evidence="4 6" id="KW-1133">Transmembrane helix</keyword>
<dbReference type="RefSeq" id="WP_265673074.1">
    <property type="nucleotide sequence ID" value="NZ_JAKRRY010000001.1"/>
</dbReference>
<proteinExistence type="predicted"/>
<feature type="transmembrane region" description="Helical" evidence="6">
    <location>
        <begin position="133"/>
        <end position="152"/>
    </location>
</feature>
<feature type="transmembrane region" description="Helical" evidence="6">
    <location>
        <begin position="172"/>
        <end position="191"/>
    </location>
</feature>
<feature type="transmembrane region" description="Helical" evidence="6">
    <location>
        <begin position="296"/>
        <end position="316"/>
    </location>
</feature>
<protein>
    <submittedName>
        <fullName evidence="8">DMT family transporter</fullName>
    </submittedName>
</protein>
<evidence type="ECO:0000256" key="4">
    <source>
        <dbReference type="ARBA" id="ARBA00022989"/>
    </source>
</evidence>
<feature type="transmembrane region" description="Helical" evidence="6">
    <location>
        <begin position="47"/>
        <end position="67"/>
    </location>
</feature>
<reference evidence="8" key="1">
    <citation type="submission" date="2022-02" db="EMBL/GenBank/DDBJ databases">
        <title>Vibrio sp. nov, a new bacterium isolated from seawater.</title>
        <authorList>
            <person name="Yuan Y."/>
        </authorList>
    </citation>
    <scope>NUCLEOTIDE SEQUENCE</scope>
    <source>
        <strain evidence="8">ZSDZ65</strain>
    </source>
</reference>
<name>A0A9X3HUM9_9VIBR</name>
<keyword evidence="5 6" id="KW-0472">Membrane</keyword>
<dbReference type="AlphaFoldDB" id="A0A9X3HUM9"/>
<organism evidence="8 9">
    <name type="scientific">Vibrio qingdaonensis</name>
    <dbReference type="NCBI Taxonomy" id="2829491"/>
    <lineage>
        <taxon>Bacteria</taxon>
        <taxon>Pseudomonadati</taxon>
        <taxon>Pseudomonadota</taxon>
        <taxon>Gammaproteobacteria</taxon>
        <taxon>Vibrionales</taxon>
        <taxon>Vibrionaceae</taxon>
        <taxon>Vibrio</taxon>
    </lineage>
</organism>
<feature type="domain" description="EamA" evidence="7">
    <location>
        <begin position="173"/>
        <end position="308"/>
    </location>
</feature>
<dbReference type="InterPro" id="IPR000620">
    <property type="entry name" value="EamA_dom"/>
</dbReference>
<comment type="caution">
    <text evidence="8">The sequence shown here is derived from an EMBL/GenBank/DDBJ whole genome shotgun (WGS) entry which is preliminary data.</text>
</comment>
<dbReference type="Proteomes" id="UP001155587">
    <property type="component" value="Unassembled WGS sequence"/>
</dbReference>